<dbReference type="KEGG" id="ovi:T265_12026"/>
<dbReference type="GeneID" id="20326194"/>
<feature type="chain" id="PRO_5001705357" description="Apple domain-containing protein" evidence="1">
    <location>
        <begin position="21"/>
        <end position="263"/>
    </location>
</feature>
<feature type="signal peptide" evidence="1">
    <location>
        <begin position="1"/>
        <end position="20"/>
    </location>
</feature>
<dbReference type="Pfam" id="PF00024">
    <property type="entry name" value="PAN_1"/>
    <property type="match status" value="1"/>
</dbReference>
<dbReference type="InterPro" id="IPR003609">
    <property type="entry name" value="Pan_app"/>
</dbReference>
<keyword evidence="1" id="KW-0732">Signal</keyword>
<dbReference type="EMBL" id="KL597352">
    <property type="protein sequence ID" value="KER19064.1"/>
    <property type="molecule type" value="Genomic_DNA"/>
</dbReference>
<evidence type="ECO:0000313" key="4">
    <source>
        <dbReference type="Proteomes" id="UP000054324"/>
    </source>
</evidence>
<feature type="domain" description="Apple" evidence="2">
    <location>
        <begin position="195"/>
        <end position="231"/>
    </location>
</feature>
<dbReference type="SUPFAM" id="SSF57414">
    <property type="entry name" value="Hairpin loop containing domain-like"/>
    <property type="match status" value="1"/>
</dbReference>
<sequence length="263" mass="29752">MYLLSLFYLSALINPHVCSTCPPDFRIENEGVCIVVGRYISNFCAAADYCALYGQRRHQLVYLIGRNIRRIPRRMTGARSFQTGLNFLLEPPNMGTPVWRDLDPNDPEYTATKNDVRYVNRTTQLSSQDISLWLRDVTVLRNVPRFTRRHRTRTICEYGGNLPDGHLKVRFLSNFPKPLSVLVHSEGSLSGCEHVVAARTKLDCARRCALEPACRSIYYDSGSNSCVHMMHADSLLSLSGAKRGSGWVRFARTSVAMNMNGEK</sequence>
<name>A0A074ZV38_OPIVI</name>
<reference evidence="3 4" key="1">
    <citation type="submission" date="2013-11" db="EMBL/GenBank/DDBJ databases">
        <title>Opisthorchis viverrini - life in the bile duct.</title>
        <authorList>
            <person name="Young N.D."/>
            <person name="Nagarajan N."/>
            <person name="Lin S.J."/>
            <person name="Korhonen P.K."/>
            <person name="Jex A.R."/>
            <person name="Hall R.S."/>
            <person name="Safavi-Hemami H."/>
            <person name="Kaewkong W."/>
            <person name="Bertrand D."/>
            <person name="Gao S."/>
            <person name="Seet Q."/>
            <person name="Wongkham S."/>
            <person name="Teh B.T."/>
            <person name="Wongkham C."/>
            <person name="Intapan P.M."/>
            <person name="Maleewong W."/>
            <person name="Yang X."/>
            <person name="Hu M."/>
            <person name="Wang Z."/>
            <person name="Hofmann A."/>
            <person name="Sternberg P.W."/>
            <person name="Tan P."/>
            <person name="Wang J."/>
            <person name="Gasser R.B."/>
        </authorList>
    </citation>
    <scope>NUCLEOTIDE SEQUENCE [LARGE SCALE GENOMIC DNA]</scope>
</reference>
<evidence type="ECO:0000256" key="1">
    <source>
        <dbReference type="SAM" id="SignalP"/>
    </source>
</evidence>
<protein>
    <recommendedName>
        <fullName evidence="2">Apple domain-containing protein</fullName>
    </recommendedName>
</protein>
<organism evidence="3 4">
    <name type="scientific">Opisthorchis viverrini</name>
    <name type="common">Southeast Asian liver fluke</name>
    <dbReference type="NCBI Taxonomy" id="6198"/>
    <lineage>
        <taxon>Eukaryota</taxon>
        <taxon>Metazoa</taxon>
        <taxon>Spiralia</taxon>
        <taxon>Lophotrochozoa</taxon>
        <taxon>Platyhelminthes</taxon>
        <taxon>Trematoda</taxon>
        <taxon>Digenea</taxon>
        <taxon>Opisthorchiida</taxon>
        <taxon>Opisthorchiata</taxon>
        <taxon>Opisthorchiidae</taxon>
        <taxon>Opisthorchis</taxon>
    </lineage>
</organism>
<gene>
    <name evidence="3" type="ORF">T265_12026</name>
</gene>
<evidence type="ECO:0000259" key="2">
    <source>
        <dbReference type="Pfam" id="PF00024"/>
    </source>
</evidence>
<dbReference type="CTD" id="20326194"/>
<accession>A0A074ZV38</accession>
<proteinExistence type="predicted"/>
<dbReference type="OrthoDB" id="6240229at2759"/>
<dbReference type="AlphaFoldDB" id="A0A074ZV38"/>
<dbReference type="Proteomes" id="UP000054324">
    <property type="component" value="Unassembled WGS sequence"/>
</dbReference>
<keyword evidence="4" id="KW-1185">Reference proteome</keyword>
<evidence type="ECO:0000313" key="3">
    <source>
        <dbReference type="EMBL" id="KER19064.1"/>
    </source>
</evidence>
<dbReference type="RefSeq" id="XP_009177185.1">
    <property type="nucleotide sequence ID" value="XM_009178921.1"/>
</dbReference>